<comment type="similarity">
    <text evidence="2 9 10">Belongs to the RecF family.</text>
</comment>
<dbReference type="InterPro" id="IPR018078">
    <property type="entry name" value="DNA-binding_RecF_CS"/>
</dbReference>
<dbReference type="Gene3D" id="3.40.50.300">
    <property type="entry name" value="P-loop containing nucleotide triphosphate hydrolases"/>
    <property type="match status" value="1"/>
</dbReference>
<keyword evidence="9 10" id="KW-0742">SOS response</keyword>
<dbReference type="InterPro" id="IPR001238">
    <property type="entry name" value="DNA-binding_RecF"/>
</dbReference>
<dbReference type="NCBIfam" id="TIGR00611">
    <property type="entry name" value="recf"/>
    <property type="match status" value="1"/>
</dbReference>
<dbReference type="PANTHER" id="PTHR32182">
    <property type="entry name" value="DNA REPLICATION AND REPAIR PROTEIN RECF"/>
    <property type="match status" value="1"/>
</dbReference>
<dbReference type="Pfam" id="PF02463">
    <property type="entry name" value="SMC_N"/>
    <property type="match status" value="1"/>
</dbReference>
<comment type="function">
    <text evidence="9 10">The RecF protein is involved in DNA metabolism; it is required for DNA replication and normal SOS inducibility. RecF binds preferentially to single-stranded, linear DNA. It also seems to bind ATP.</text>
</comment>
<dbReference type="InterPro" id="IPR003395">
    <property type="entry name" value="RecF/RecN/SMC_N"/>
</dbReference>
<evidence type="ECO:0000256" key="8">
    <source>
        <dbReference type="ARBA" id="ARBA00023125"/>
    </source>
</evidence>
<evidence type="ECO:0000256" key="6">
    <source>
        <dbReference type="ARBA" id="ARBA00022741"/>
    </source>
</evidence>
<dbReference type="SUPFAM" id="SSF52540">
    <property type="entry name" value="P-loop containing nucleoside triphosphate hydrolases"/>
    <property type="match status" value="1"/>
</dbReference>
<dbReference type="PROSITE" id="PS00618">
    <property type="entry name" value="RECF_2"/>
    <property type="match status" value="1"/>
</dbReference>
<gene>
    <name evidence="9" type="primary">recF</name>
    <name evidence="12" type="ORF">AVDCRST_MAG68-3998</name>
</gene>
<evidence type="ECO:0000256" key="9">
    <source>
        <dbReference type="HAMAP-Rule" id="MF_00365"/>
    </source>
</evidence>
<dbReference type="GO" id="GO:0006260">
    <property type="term" value="P:DNA replication"/>
    <property type="evidence" value="ECO:0007669"/>
    <property type="project" value="UniProtKB-UniRule"/>
</dbReference>
<keyword evidence="4 9" id="KW-0963">Cytoplasm</keyword>
<dbReference type="Gene3D" id="1.20.1050.90">
    <property type="entry name" value="RecF/RecN/SMC, N-terminal domain"/>
    <property type="match status" value="1"/>
</dbReference>
<keyword evidence="5 9" id="KW-0235">DNA replication</keyword>
<evidence type="ECO:0000256" key="10">
    <source>
        <dbReference type="RuleBase" id="RU000578"/>
    </source>
</evidence>
<evidence type="ECO:0000256" key="5">
    <source>
        <dbReference type="ARBA" id="ARBA00022705"/>
    </source>
</evidence>
<dbReference type="InterPro" id="IPR027417">
    <property type="entry name" value="P-loop_NTPase"/>
</dbReference>
<dbReference type="HAMAP" id="MF_00365">
    <property type="entry name" value="RecF"/>
    <property type="match status" value="1"/>
</dbReference>
<feature type="binding site" evidence="9">
    <location>
        <begin position="42"/>
        <end position="49"/>
    </location>
    <ligand>
        <name>ATP</name>
        <dbReference type="ChEBI" id="CHEBI:30616"/>
    </ligand>
</feature>
<dbReference type="GO" id="GO:0009432">
    <property type="term" value="P:SOS response"/>
    <property type="evidence" value="ECO:0007669"/>
    <property type="project" value="UniProtKB-UniRule"/>
</dbReference>
<keyword evidence="8 9" id="KW-0238">DNA-binding</keyword>
<protein>
    <recommendedName>
        <fullName evidence="3 9">DNA replication and repair protein RecF</fullName>
    </recommendedName>
</protein>
<dbReference type="GO" id="GO:0003697">
    <property type="term" value="F:single-stranded DNA binding"/>
    <property type="evidence" value="ECO:0007669"/>
    <property type="project" value="UniProtKB-UniRule"/>
</dbReference>
<evidence type="ECO:0000256" key="3">
    <source>
        <dbReference type="ARBA" id="ARBA00020170"/>
    </source>
</evidence>
<dbReference type="PROSITE" id="PS00617">
    <property type="entry name" value="RECF_1"/>
    <property type="match status" value="1"/>
</dbReference>
<accession>A0A6J4M1C6</accession>
<evidence type="ECO:0000256" key="2">
    <source>
        <dbReference type="ARBA" id="ARBA00008016"/>
    </source>
</evidence>
<sequence length="387" mass="42324">MALGTRHQALLPLHLARLHLRNYRNFAEQELEIPPQGVAIVGDNGQGKTNLLESIYYLEIFRSFRGAPDEQLVRFGEEVFRVEGTLRGDDGAERKLAAAFERRRKKKKVTVGGAEPERLGDALGKVGAVIFSPSDVEIVAGGPGERRRFLDIVLSLAEPGYLGALQRYRQALFQRNTLLRQGSPAPLVELWNDPLVAAGSRVLEARARWVADRAASFAAHYARVAGGQPGTLALAPSVEIGGDAPSVAAIAAAFRDKLARVAEREQRRGMTLAGPHRDDLRFATHAPDGTALELRTYGSGGQQRTAAIALRMVEAETIRQTRGRESVILLDDVFAELDPGRSQRIVEWIEGEEGGQVILTSPKPTDFQVHGDTLPRWTIRDGVVSPL</sequence>
<dbReference type="GO" id="GO:0005524">
    <property type="term" value="F:ATP binding"/>
    <property type="evidence" value="ECO:0007669"/>
    <property type="project" value="UniProtKB-UniRule"/>
</dbReference>
<feature type="domain" description="RecF/RecN/SMC N-terminal" evidence="11">
    <location>
        <begin position="15"/>
        <end position="368"/>
    </location>
</feature>
<dbReference type="PANTHER" id="PTHR32182:SF0">
    <property type="entry name" value="DNA REPLICATION AND REPAIR PROTEIN RECF"/>
    <property type="match status" value="1"/>
</dbReference>
<proteinExistence type="inferred from homology"/>
<dbReference type="GO" id="GO:0000731">
    <property type="term" value="P:DNA synthesis involved in DNA repair"/>
    <property type="evidence" value="ECO:0007669"/>
    <property type="project" value="TreeGrafter"/>
</dbReference>
<evidence type="ECO:0000313" key="12">
    <source>
        <dbReference type="EMBL" id="CAA9347153.1"/>
    </source>
</evidence>
<keyword evidence="9 10" id="KW-0227">DNA damage</keyword>
<organism evidence="12">
    <name type="scientific">uncultured Gemmatimonadota bacterium</name>
    <dbReference type="NCBI Taxonomy" id="203437"/>
    <lineage>
        <taxon>Bacteria</taxon>
        <taxon>Pseudomonadati</taxon>
        <taxon>Gemmatimonadota</taxon>
        <taxon>environmental samples</taxon>
    </lineage>
</organism>
<evidence type="ECO:0000259" key="11">
    <source>
        <dbReference type="Pfam" id="PF02463"/>
    </source>
</evidence>
<evidence type="ECO:0000256" key="4">
    <source>
        <dbReference type="ARBA" id="ARBA00022490"/>
    </source>
</evidence>
<keyword evidence="9 10" id="KW-0234">DNA repair</keyword>
<dbReference type="GO" id="GO:0006302">
    <property type="term" value="P:double-strand break repair"/>
    <property type="evidence" value="ECO:0007669"/>
    <property type="project" value="TreeGrafter"/>
</dbReference>
<evidence type="ECO:0000256" key="1">
    <source>
        <dbReference type="ARBA" id="ARBA00004496"/>
    </source>
</evidence>
<keyword evidence="7 9" id="KW-0067">ATP-binding</keyword>
<dbReference type="AlphaFoldDB" id="A0A6J4M1C6"/>
<dbReference type="InterPro" id="IPR042174">
    <property type="entry name" value="RecF_2"/>
</dbReference>
<evidence type="ECO:0000256" key="7">
    <source>
        <dbReference type="ARBA" id="ARBA00022840"/>
    </source>
</evidence>
<name>A0A6J4M1C6_9BACT</name>
<dbReference type="EMBL" id="CADCTW010000161">
    <property type="protein sequence ID" value="CAA9347153.1"/>
    <property type="molecule type" value="Genomic_DNA"/>
</dbReference>
<dbReference type="GO" id="GO:0005737">
    <property type="term" value="C:cytoplasm"/>
    <property type="evidence" value="ECO:0007669"/>
    <property type="project" value="UniProtKB-SubCell"/>
</dbReference>
<keyword evidence="6 9" id="KW-0547">Nucleotide-binding</keyword>
<comment type="subcellular location">
    <subcellularLocation>
        <location evidence="1 9 10">Cytoplasm</location>
    </subcellularLocation>
</comment>
<reference evidence="12" key="1">
    <citation type="submission" date="2020-02" db="EMBL/GenBank/DDBJ databases">
        <authorList>
            <person name="Meier V. D."/>
        </authorList>
    </citation>
    <scope>NUCLEOTIDE SEQUENCE</scope>
    <source>
        <strain evidence="12">AVDCRST_MAG68</strain>
    </source>
</reference>